<feature type="transmembrane region" description="Helical" evidence="10">
    <location>
        <begin position="9"/>
        <end position="30"/>
    </location>
</feature>
<feature type="transmembrane region" description="Helical" evidence="10">
    <location>
        <begin position="66"/>
        <end position="85"/>
    </location>
</feature>
<comment type="subcellular location">
    <subcellularLocation>
        <location evidence="1 10">Cell membrane</location>
        <topology evidence="1 10">Multi-pass membrane protein</topology>
    </subcellularLocation>
</comment>
<evidence type="ECO:0000256" key="9">
    <source>
        <dbReference type="ARBA" id="ARBA00049940"/>
    </source>
</evidence>
<comment type="catalytic activity">
    <reaction evidence="8">
        <text>fluoride(in) = fluoride(out)</text>
        <dbReference type="Rhea" id="RHEA:76159"/>
        <dbReference type="ChEBI" id="CHEBI:17051"/>
    </reaction>
    <physiologicalReaction direction="left-to-right" evidence="8">
        <dbReference type="Rhea" id="RHEA:76160"/>
    </physiologicalReaction>
</comment>
<keyword evidence="12" id="KW-1185">Reference proteome</keyword>
<keyword evidence="4 10" id="KW-1133">Transmembrane helix</keyword>
<evidence type="ECO:0000256" key="10">
    <source>
        <dbReference type="HAMAP-Rule" id="MF_00454"/>
    </source>
</evidence>
<feature type="binding site" evidence="10">
    <location>
        <position position="79"/>
    </location>
    <ligand>
        <name>Na(+)</name>
        <dbReference type="ChEBI" id="CHEBI:29101"/>
        <note>structural</note>
    </ligand>
</feature>
<comment type="similarity">
    <text evidence="7 10">Belongs to the fluoride channel Fluc/FEX (TC 1.A.43) family.</text>
</comment>
<keyword evidence="10" id="KW-0479">Metal-binding</keyword>
<proteinExistence type="inferred from homology"/>
<feature type="binding site" evidence="10">
    <location>
        <position position="76"/>
    </location>
    <ligand>
        <name>Na(+)</name>
        <dbReference type="ChEBI" id="CHEBI:29101"/>
        <note>structural</note>
    </ligand>
</feature>
<evidence type="ECO:0000256" key="2">
    <source>
        <dbReference type="ARBA" id="ARBA00022475"/>
    </source>
</evidence>
<feature type="transmembrane region" description="Helical" evidence="10">
    <location>
        <begin position="36"/>
        <end position="54"/>
    </location>
</feature>
<keyword evidence="10" id="KW-0406">Ion transport</keyword>
<evidence type="ECO:0000256" key="8">
    <source>
        <dbReference type="ARBA" id="ARBA00035585"/>
    </source>
</evidence>
<keyword evidence="3 10" id="KW-0812">Transmembrane</keyword>
<keyword evidence="10" id="KW-0915">Sodium</keyword>
<dbReference type="PANTHER" id="PTHR28259">
    <property type="entry name" value="FLUORIDE EXPORT PROTEIN 1-RELATED"/>
    <property type="match status" value="1"/>
</dbReference>
<comment type="caution">
    <text evidence="11">The sequence shown here is derived from an EMBL/GenBank/DDBJ whole genome shotgun (WGS) entry which is preliminary data.</text>
</comment>
<dbReference type="RefSeq" id="WP_163177038.1">
    <property type="nucleotide sequence ID" value="NZ_JAAIWM010000001.1"/>
</dbReference>
<keyword evidence="10" id="KW-0813">Transport</keyword>
<evidence type="ECO:0000256" key="7">
    <source>
        <dbReference type="ARBA" id="ARBA00035120"/>
    </source>
</evidence>
<dbReference type="InterPro" id="IPR036259">
    <property type="entry name" value="MFS_trans_sf"/>
</dbReference>
<keyword evidence="2 10" id="KW-1003">Cell membrane</keyword>
<dbReference type="GO" id="GO:0046872">
    <property type="term" value="F:metal ion binding"/>
    <property type="evidence" value="ECO:0007669"/>
    <property type="project" value="UniProtKB-KW"/>
</dbReference>
<evidence type="ECO:0000256" key="6">
    <source>
        <dbReference type="ARBA" id="ARBA00023303"/>
    </source>
</evidence>
<sequence>MSYLKKNKWISVGVGGFLGAGSRYAIYMGFPDALSLYGTFLCNMLGCLIIGFLFDTLKNKPFHRELWLLFGTGFCGGFTTMSAFASEIVHLGSNNLYLLAACYLLGTWVFGIVLTIIGVKASQFLSQRLERRSEN</sequence>
<dbReference type="Pfam" id="PF02537">
    <property type="entry name" value="CRCB"/>
    <property type="match status" value="1"/>
</dbReference>
<feature type="transmembrane region" description="Helical" evidence="10">
    <location>
        <begin position="97"/>
        <end position="119"/>
    </location>
</feature>
<organism evidence="11 12">
    <name type="scientific">Bacillus mesophilus</name>
    <dbReference type="NCBI Taxonomy" id="1808955"/>
    <lineage>
        <taxon>Bacteria</taxon>
        <taxon>Bacillati</taxon>
        <taxon>Bacillota</taxon>
        <taxon>Bacilli</taxon>
        <taxon>Bacillales</taxon>
        <taxon>Bacillaceae</taxon>
        <taxon>Bacillus</taxon>
    </lineage>
</organism>
<dbReference type="InterPro" id="IPR003691">
    <property type="entry name" value="FluC"/>
</dbReference>
<evidence type="ECO:0000313" key="12">
    <source>
        <dbReference type="Proteomes" id="UP000481043"/>
    </source>
</evidence>
<comment type="activity regulation">
    <text evidence="10">Na(+) is not transported, but it plays an essential structural role and its presence is essential for fluoride channel function.</text>
</comment>
<gene>
    <name evidence="10" type="primary">fluC</name>
    <name evidence="10" type="synonym">crcB</name>
    <name evidence="11" type="ORF">G4D63_01655</name>
</gene>
<keyword evidence="5 10" id="KW-0472">Membrane</keyword>
<dbReference type="SUPFAM" id="SSF103473">
    <property type="entry name" value="MFS general substrate transporter"/>
    <property type="match status" value="1"/>
</dbReference>
<dbReference type="AlphaFoldDB" id="A0A6M0Q2C2"/>
<dbReference type="Proteomes" id="UP000481043">
    <property type="component" value="Unassembled WGS sequence"/>
</dbReference>
<evidence type="ECO:0000313" key="11">
    <source>
        <dbReference type="EMBL" id="NEY70436.1"/>
    </source>
</evidence>
<dbReference type="HAMAP" id="MF_00454">
    <property type="entry name" value="FluC"/>
    <property type="match status" value="1"/>
</dbReference>
<accession>A0A6M0Q2C2</accession>
<dbReference type="GO" id="GO:0140114">
    <property type="term" value="P:cellular detoxification of fluoride"/>
    <property type="evidence" value="ECO:0007669"/>
    <property type="project" value="UniProtKB-UniRule"/>
</dbReference>
<dbReference type="EMBL" id="JAAIWM010000001">
    <property type="protein sequence ID" value="NEY70436.1"/>
    <property type="molecule type" value="Genomic_DNA"/>
</dbReference>
<evidence type="ECO:0000256" key="4">
    <source>
        <dbReference type="ARBA" id="ARBA00022989"/>
    </source>
</evidence>
<dbReference type="GO" id="GO:0005886">
    <property type="term" value="C:plasma membrane"/>
    <property type="evidence" value="ECO:0007669"/>
    <property type="project" value="UniProtKB-SubCell"/>
</dbReference>
<evidence type="ECO:0000256" key="3">
    <source>
        <dbReference type="ARBA" id="ARBA00022692"/>
    </source>
</evidence>
<evidence type="ECO:0000256" key="1">
    <source>
        <dbReference type="ARBA" id="ARBA00004651"/>
    </source>
</evidence>
<keyword evidence="6 10" id="KW-0407">Ion channel</keyword>
<reference evidence="11 12" key="1">
    <citation type="submission" date="2020-02" db="EMBL/GenBank/DDBJ databases">
        <title>Bacillus aquiflavi sp. nov., isolated from yellow water of strong flavor Chinese baijiu in Yibin region of China.</title>
        <authorList>
            <person name="Xie J."/>
        </authorList>
    </citation>
    <scope>NUCLEOTIDE SEQUENCE [LARGE SCALE GENOMIC DNA]</scope>
    <source>
        <strain evidence="11 12">SA4</strain>
    </source>
</reference>
<protein>
    <recommendedName>
        <fullName evidence="10">Fluoride-specific ion channel FluC</fullName>
    </recommendedName>
</protein>
<dbReference type="GO" id="GO:0062054">
    <property type="term" value="F:fluoride channel activity"/>
    <property type="evidence" value="ECO:0007669"/>
    <property type="project" value="UniProtKB-UniRule"/>
</dbReference>
<name>A0A6M0Q2C2_9BACI</name>
<dbReference type="PANTHER" id="PTHR28259:SF1">
    <property type="entry name" value="FLUORIDE EXPORT PROTEIN 1-RELATED"/>
    <property type="match status" value="1"/>
</dbReference>
<evidence type="ECO:0000256" key="5">
    <source>
        <dbReference type="ARBA" id="ARBA00023136"/>
    </source>
</evidence>
<comment type="function">
    <text evidence="9 10">Fluoride-specific ion channel. Important for reducing fluoride concentration in the cell, thus reducing its toxicity.</text>
</comment>